<feature type="domain" description="VTT" evidence="2">
    <location>
        <begin position="66"/>
        <end position="186"/>
    </location>
</feature>
<keyword evidence="4" id="KW-1185">Reference proteome</keyword>
<keyword evidence="1" id="KW-1133">Transmembrane helix</keyword>
<dbReference type="Pfam" id="PF09335">
    <property type="entry name" value="VTT_dom"/>
    <property type="match status" value="1"/>
</dbReference>
<dbReference type="PANTHER" id="PTHR47699:SF1">
    <property type="entry name" value="SNARE ASSOCIATED GOLGI PROTEIN FAMILY"/>
    <property type="match status" value="1"/>
</dbReference>
<proteinExistence type="predicted"/>
<organism evidence="3 4">
    <name type="scientific">Linum tenue</name>
    <dbReference type="NCBI Taxonomy" id="586396"/>
    <lineage>
        <taxon>Eukaryota</taxon>
        <taxon>Viridiplantae</taxon>
        <taxon>Streptophyta</taxon>
        <taxon>Embryophyta</taxon>
        <taxon>Tracheophyta</taxon>
        <taxon>Spermatophyta</taxon>
        <taxon>Magnoliopsida</taxon>
        <taxon>eudicotyledons</taxon>
        <taxon>Gunneridae</taxon>
        <taxon>Pentapetalae</taxon>
        <taxon>rosids</taxon>
        <taxon>fabids</taxon>
        <taxon>Malpighiales</taxon>
        <taxon>Linaceae</taxon>
        <taxon>Linum</taxon>
    </lineage>
</organism>
<accession>A0AAV0NYR7</accession>
<dbReference type="PANTHER" id="PTHR47699">
    <property type="entry name" value="SNARE ASSOCIATED GOLGI PROTEIN FAMILY"/>
    <property type="match status" value="1"/>
</dbReference>
<evidence type="ECO:0000256" key="1">
    <source>
        <dbReference type="SAM" id="Phobius"/>
    </source>
</evidence>
<evidence type="ECO:0000313" key="4">
    <source>
        <dbReference type="Proteomes" id="UP001154282"/>
    </source>
</evidence>
<feature type="transmembrane region" description="Helical" evidence="1">
    <location>
        <begin position="651"/>
        <end position="675"/>
    </location>
</feature>
<dbReference type="EMBL" id="CAMGYJ010000008">
    <property type="protein sequence ID" value="CAI0463743.1"/>
    <property type="molecule type" value="Genomic_DNA"/>
</dbReference>
<dbReference type="AlphaFoldDB" id="A0AAV0NYR7"/>
<dbReference type="Pfam" id="PF03140">
    <property type="entry name" value="DUF247"/>
    <property type="match status" value="1"/>
</dbReference>
<reference evidence="3" key="1">
    <citation type="submission" date="2022-08" db="EMBL/GenBank/DDBJ databases">
        <authorList>
            <person name="Gutierrez-Valencia J."/>
        </authorList>
    </citation>
    <scope>NUCLEOTIDE SEQUENCE</scope>
</reference>
<dbReference type="Proteomes" id="UP001154282">
    <property type="component" value="Unassembled WGS sequence"/>
</dbReference>
<keyword evidence="1" id="KW-0472">Membrane</keyword>
<gene>
    <name evidence="3" type="ORF">LITE_LOCUS35871</name>
</gene>
<dbReference type="InterPro" id="IPR032816">
    <property type="entry name" value="VTT_dom"/>
</dbReference>
<evidence type="ECO:0000259" key="2">
    <source>
        <dbReference type="Pfam" id="PF09335"/>
    </source>
</evidence>
<feature type="transmembrane region" description="Helical" evidence="1">
    <location>
        <begin position="153"/>
        <end position="179"/>
    </location>
</feature>
<keyword evidence="1" id="KW-0812">Transmembrane</keyword>
<comment type="caution">
    <text evidence="3">The sequence shown here is derived from an EMBL/GenBank/DDBJ whole genome shotgun (WGS) entry which is preliminary data.</text>
</comment>
<feature type="transmembrane region" description="Helical" evidence="1">
    <location>
        <begin position="6"/>
        <end position="24"/>
    </location>
</feature>
<protein>
    <recommendedName>
        <fullName evidence="2">VTT domain-containing protein</fullName>
    </recommendedName>
</protein>
<feature type="transmembrane region" description="Helical" evidence="1">
    <location>
        <begin position="203"/>
        <end position="223"/>
    </location>
</feature>
<name>A0AAV0NYR7_9ROSI</name>
<evidence type="ECO:0000313" key="3">
    <source>
        <dbReference type="EMBL" id="CAI0463743.1"/>
    </source>
</evidence>
<dbReference type="InterPro" id="IPR004158">
    <property type="entry name" value="DUF247_pln"/>
</dbReference>
<feature type="transmembrane region" description="Helical" evidence="1">
    <location>
        <begin position="45"/>
        <end position="69"/>
    </location>
</feature>
<feature type="transmembrane region" description="Helical" evidence="1">
    <location>
        <begin position="81"/>
        <end position="102"/>
    </location>
</feature>
<sequence>MGRRWTVGVLIVVLGIVIGNKQFGSRFGWDKDAAFHLLAQWSDRLGIWAMPLYVGVHTLTLALCLPYAVFFEAAASLLFGFFPALLCVFSAKILGASLSFWIGRLVFRRSSSAAAWVQRNKYFHVLSRGVERDGWKFVLLARFSPVPSYMINYALAATGVGFLVDFLLPTVVGCLPMILQNTSIGSLAGAAVASASGSQRSKAWSYLFPLLGIASSIIISLRIRKYSAEFAKVAGDPSGVADGANSSSLRGNQDASAEEEHWKKQSIYKLPACVTDLNKIAYRPQAVSFGPYHHSEDHLLPMEEHKQRALLHFLRRSNKPLQLFVDAIAEVVASLKESYNPLEAPWTDEEDATATASSSKFVRLMIVDGCFMLEVLRVATHTLDDYAQSDPIFSTHGRIYLMPYIKRDMMMLENQLPMLLLDKLLAVECGDACKDEEYVNKLILKFCLPNTPVINLGKCLHVVDVYRKCLIHQDDEALGMRRRRRQRPTRGSAFCEAGDDIVRSAMELNEAGIRFKKSSTGSPRDITFKGGVLKLPVIEVDDFTESIYLNLIAYERFHVGAGNEVTSYIFFMDKIIDDQRDVALLVSNGIIQNALGSDKAVAKLFNSLSRDTALDPESSLDVVHKRVNAYCKKAWNEWRANLIHTYFRSPWAILSLVAAFFLFALTIASTIYTIYPYYYPRDDSEPPQSSLPPMLSPKSL</sequence>
<dbReference type="GO" id="GO:0016020">
    <property type="term" value="C:membrane"/>
    <property type="evidence" value="ECO:0007669"/>
    <property type="project" value="TreeGrafter"/>
</dbReference>